<dbReference type="RefSeq" id="WP_269331085.1">
    <property type="nucleotide sequence ID" value="NZ_JAMZFT010000001.1"/>
</dbReference>
<evidence type="ECO:0000313" key="8">
    <source>
        <dbReference type="Proteomes" id="UP001055804"/>
    </source>
</evidence>
<evidence type="ECO:0000256" key="2">
    <source>
        <dbReference type="ARBA" id="ARBA00022475"/>
    </source>
</evidence>
<feature type="transmembrane region" description="Helical" evidence="6">
    <location>
        <begin position="286"/>
        <end position="307"/>
    </location>
</feature>
<keyword evidence="3 6" id="KW-0812">Transmembrane</keyword>
<sequence length="317" mass="34130">MSRIVTNPWGFGLAAAALGALALFPLTAPNSYFLHIFIIVFIYVILAVGLDLVFGYCGQYSFAQGAFYGIGGYTAAILFRDLEWGFWATLPSGIVVAGLFGLLLGVPSLRLAGHFLAIVTIAFQTIVYLLLGSWTGFTGGQYGIGMPRIEPFAWAGLPRHEGFYYLALLAMALAVLIGWRLAASRIGKEWVSIRDDEMLAKAVGLNTTRSKLIAFVLSAAFAGGAGVLIVYYLEGAYPQDFAIITSATIIAMVVVGGRATIIGPILGAVLFTAMPEFLRFTEDYKLIIYGLLMILAMTFLPAGLIGLGRRLVTRRAD</sequence>
<reference evidence="7" key="1">
    <citation type="submission" date="2022-06" db="EMBL/GenBank/DDBJ databases">
        <title>Isolation and Genomics of Futiania mangrovii gen. nov., sp. nov., a Rare and Metabolically-versatile member in the Class Alphaproteobacteria.</title>
        <authorList>
            <person name="Liu L."/>
            <person name="Huang W.-C."/>
            <person name="Pan J."/>
            <person name="Li J."/>
            <person name="Huang Y."/>
            <person name="Du H."/>
            <person name="Liu Y."/>
            <person name="Li M."/>
        </authorList>
    </citation>
    <scope>NUCLEOTIDE SEQUENCE</scope>
    <source>
        <strain evidence="7">FT118</strain>
    </source>
</reference>
<comment type="caution">
    <text evidence="7">The sequence shown here is derived from an EMBL/GenBank/DDBJ whole genome shotgun (WGS) entry which is preliminary data.</text>
</comment>
<evidence type="ECO:0000313" key="7">
    <source>
        <dbReference type="EMBL" id="MCP1335130.1"/>
    </source>
</evidence>
<dbReference type="Pfam" id="PF02653">
    <property type="entry name" value="BPD_transp_2"/>
    <property type="match status" value="1"/>
</dbReference>
<protein>
    <submittedName>
        <fullName evidence="7">Branched-chain amino acid ABC transporter permease</fullName>
    </submittedName>
</protein>
<dbReference type="GO" id="GO:0015658">
    <property type="term" value="F:branched-chain amino acid transmembrane transporter activity"/>
    <property type="evidence" value="ECO:0007669"/>
    <property type="project" value="InterPro"/>
</dbReference>
<evidence type="ECO:0000256" key="5">
    <source>
        <dbReference type="ARBA" id="ARBA00023136"/>
    </source>
</evidence>
<evidence type="ECO:0000256" key="6">
    <source>
        <dbReference type="SAM" id="Phobius"/>
    </source>
</evidence>
<feature type="transmembrane region" description="Helical" evidence="6">
    <location>
        <begin position="212"/>
        <end position="233"/>
    </location>
</feature>
<feature type="transmembrane region" description="Helical" evidence="6">
    <location>
        <begin position="162"/>
        <end position="182"/>
    </location>
</feature>
<keyword evidence="4 6" id="KW-1133">Transmembrane helix</keyword>
<dbReference type="InterPro" id="IPR001851">
    <property type="entry name" value="ABC_transp_permease"/>
</dbReference>
<feature type="transmembrane region" description="Helical" evidence="6">
    <location>
        <begin position="61"/>
        <end position="79"/>
    </location>
</feature>
<dbReference type="PANTHER" id="PTHR30482">
    <property type="entry name" value="HIGH-AFFINITY BRANCHED-CHAIN AMINO ACID TRANSPORT SYSTEM PERMEASE"/>
    <property type="match status" value="1"/>
</dbReference>
<name>A0A9J6PG97_9PROT</name>
<keyword evidence="8" id="KW-1185">Reference proteome</keyword>
<dbReference type="Proteomes" id="UP001055804">
    <property type="component" value="Unassembled WGS sequence"/>
</dbReference>
<keyword evidence="2" id="KW-1003">Cell membrane</keyword>
<dbReference type="GO" id="GO:0005886">
    <property type="term" value="C:plasma membrane"/>
    <property type="evidence" value="ECO:0007669"/>
    <property type="project" value="UniProtKB-SubCell"/>
</dbReference>
<evidence type="ECO:0000256" key="3">
    <source>
        <dbReference type="ARBA" id="ARBA00022692"/>
    </source>
</evidence>
<evidence type="ECO:0000256" key="1">
    <source>
        <dbReference type="ARBA" id="ARBA00004651"/>
    </source>
</evidence>
<feature type="transmembrane region" description="Helical" evidence="6">
    <location>
        <begin position="85"/>
        <end position="104"/>
    </location>
</feature>
<evidence type="ECO:0000256" key="4">
    <source>
        <dbReference type="ARBA" id="ARBA00022989"/>
    </source>
</evidence>
<dbReference type="EMBL" id="JAMZFT010000001">
    <property type="protein sequence ID" value="MCP1335130.1"/>
    <property type="molecule type" value="Genomic_DNA"/>
</dbReference>
<feature type="transmembrane region" description="Helical" evidence="6">
    <location>
        <begin position="32"/>
        <end position="54"/>
    </location>
</feature>
<gene>
    <name evidence="7" type="ORF">NJQ99_01765</name>
</gene>
<organism evidence="7 8">
    <name type="scientific">Futiania mangrovi</name>
    <dbReference type="NCBI Taxonomy" id="2959716"/>
    <lineage>
        <taxon>Bacteria</taxon>
        <taxon>Pseudomonadati</taxon>
        <taxon>Pseudomonadota</taxon>
        <taxon>Alphaproteobacteria</taxon>
        <taxon>Futianiales</taxon>
        <taxon>Futianiaceae</taxon>
        <taxon>Futiania</taxon>
    </lineage>
</organism>
<proteinExistence type="predicted"/>
<feature type="transmembrane region" description="Helical" evidence="6">
    <location>
        <begin position="111"/>
        <end position="131"/>
    </location>
</feature>
<dbReference type="AlphaFoldDB" id="A0A9J6PG97"/>
<keyword evidence="5 6" id="KW-0472">Membrane</keyword>
<dbReference type="CDD" id="cd06581">
    <property type="entry name" value="TM_PBP1_LivM_like"/>
    <property type="match status" value="1"/>
</dbReference>
<dbReference type="PANTHER" id="PTHR30482:SF20">
    <property type="entry name" value="HIGH-AFFINITY BRANCHED-CHAIN AMINO ACID TRANSPORT SYSTEM PERMEASE PROTEIN LIVM"/>
    <property type="match status" value="1"/>
</dbReference>
<dbReference type="InterPro" id="IPR043428">
    <property type="entry name" value="LivM-like"/>
</dbReference>
<comment type="subcellular location">
    <subcellularLocation>
        <location evidence="1">Cell membrane</location>
        <topology evidence="1">Multi-pass membrane protein</topology>
    </subcellularLocation>
</comment>
<accession>A0A9J6PG97</accession>
<feature type="transmembrane region" description="Helical" evidence="6">
    <location>
        <begin position="245"/>
        <end position="274"/>
    </location>
</feature>